<dbReference type="Gene3D" id="2.60.40.2310">
    <property type="match status" value="1"/>
</dbReference>
<evidence type="ECO:0000256" key="4">
    <source>
        <dbReference type="ARBA" id="ARBA00022801"/>
    </source>
</evidence>
<feature type="region of interest" description="Disordered" evidence="7">
    <location>
        <begin position="194"/>
        <end position="216"/>
    </location>
</feature>
<organism evidence="9 10">
    <name type="scientific">Eleusine coracana subsp. coracana</name>
    <dbReference type="NCBI Taxonomy" id="191504"/>
    <lineage>
        <taxon>Eukaryota</taxon>
        <taxon>Viridiplantae</taxon>
        <taxon>Streptophyta</taxon>
        <taxon>Embryophyta</taxon>
        <taxon>Tracheophyta</taxon>
        <taxon>Spermatophyta</taxon>
        <taxon>Magnoliopsida</taxon>
        <taxon>Liliopsida</taxon>
        <taxon>Poales</taxon>
        <taxon>Poaceae</taxon>
        <taxon>PACMAD clade</taxon>
        <taxon>Chloridoideae</taxon>
        <taxon>Cynodonteae</taxon>
        <taxon>Eleusininae</taxon>
        <taxon>Eleusine</taxon>
    </lineage>
</organism>
<dbReference type="InterPro" id="IPR023828">
    <property type="entry name" value="Peptidase_S8_Ser-AS"/>
</dbReference>
<dbReference type="SUPFAM" id="SSF52743">
    <property type="entry name" value="Subtilisin-like"/>
    <property type="match status" value="1"/>
</dbReference>
<name>A0AAV5DLC3_ELECO</name>
<keyword evidence="10" id="KW-1185">Reference proteome</keyword>
<reference evidence="9" key="1">
    <citation type="journal article" date="2018" name="DNA Res.">
        <title>Multiple hybrid de novo genome assembly of finger millet, an orphan allotetraploid crop.</title>
        <authorList>
            <person name="Hatakeyama M."/>
            <person name="Aluri S."/>
            <person name="Balachadran M.T."/>
            <person name="Sivarajan S.R."/>
            <person name="Patrignani A."/>
            <person name="Gruter S."/>
            <person name="Poveda L."/>
            <person name="Shimizu-Inatsugi R."/>
            <person name="Baeten J."/>
            <person name="Francoijs K.J."/>
            <person name="Nataraja K.N."/>
            <person name="Reddy Y.A.N."/>
            <person name="Phadnis S."/>
            <person name="Ravikumar R.L."/>
            <person name="Schlapbach R."/>
            <person name="Sreeman S.M."/>
            <person name="Shimizu K.K."/>
        </authorList>
    </citation>
    <scope>NUCLEOTIDE SEQUENCE</scope>
</reference>
<evidence type="ECO:0000313" key="9">
    <source>
        <dbReference type="EMBL" id="GJN11236.1"/>
    </source>
</evidence>
<feature type="domain" description="Peptidase S8/S53" evidence="8">
    <location>
        <begin position="91"/>
        <end position="191"/>
    </location>
</feature>
<evidence type="ECO:0000256" key="1">
    <source>
        <dbReference type="ARBA" id="ARBA00011073"/>
    </source>
</evidence>
<protein>
    <recommendedName>
        <fullName evidence="8">Peptidase S8/S53 domain-containing protein</fullName>
    </recommendedName>
</protein>
<sequence length="326" mass="34569">MTTVGAATVDRLFPADLTLGTGSCSPGQSLYAMKAKGTGMVQLVTVDCDVASPDDLEPDLHARQEAQRLHGRGAEPGGVVQLRLRHVTGENRAPVVADFSSRGPNPVVPELLKPDVVAPGVNILAAWSGDASLSGQEEFDDGRRVEFNIISGTSMATPHVAGVAALIRKKQPSWTPAMIRSAIMTTAGTLDTTGRDILDNGATPPTSGRRDGGDRVATPLAAETGHVRPEDLALDPGLVYDAGERDYVDFLCTLNYTAEQVRMFMPGFGICTLTLPGGPARLTSPSFMVVFVTGTDVWTLMRTVTAVSEKAETYTVSYVAPERVSR</sequence>
<evidence type="ECO:0000256" key="3">
    <source>
        <dbReference type="ARBA" id="ARBA00022729"/>
    </source>
</evidence>
<comment type="caution">
    <text evidence="9">The sequence shown here is derived from an EMBL/GenBank/DDBJ whole genome shotgun (WGS) entry which is preliminary data.</text>
</comment>
<dbReference type="PROSITE" id="PS51892">
    <property type="entry name" value="SUBTILASE"/>
    <property type="match status" value="1"/>
</dbReference>
<evidence type="ECO:0000256" key="5">
    <source>
        <dbReference type="ARBA" id="ARBA00022825"/>
    </source>
</evidence>
<dbReference type="AlphaFoldDB" id="A0AAV5DLC3"/>
<dbReference type="GO" id="GO:0006508">
    <property type="term" value="P:proteolysis"/>
    <property type="evidence" value="ECO:0007669"/>
    <property type="project" value="UniProtKB-KW"/>
</dbReference>
<keyword evidence="2" id="KW-0645">Protease</keyword>
<dbReference type="PANTHER" id="PTHR10795">
    <property type="entry name" value="PROPROTEIN CONVERTASE SUBTILISIN/KEXIN"/>
    <property type="match status" value="1"/>
</dbReference>
<keyword evidence="4" id="KW-0378">Hydrolase</keyword>
<dbReference type="PROSITE" id="PS00138">
    <property type="entry name" value="SUBTILASE_SER"/>
    <property type="match status" value="1"/>
</dbReference>
<dbReference type="InterPro" id="IPR045051">
    <property type="entry name" value="SBT"/>
</dbReference>
<accession>A0AAV5DLC3</accession>
<evidence type="ECO:0000256" key="7">
    <source>
        <dbReference type="SAM" id="MobiDB-lite"/>
    </source>
</evidence>
<gene>
    <name evidence="9" type="primary">ga29410</name>
    <name evidence="9" type="ORF">PR202_ga29410</name>
</gene>
<dbReference type="Proteomes" id="UP001054889">
    <property type="component" value="Unassembled WGS sequence"/>
</dbReference>
<dbReference type="Pfam" id="PF00082">
    <property type="entry name" value="Peptidase_S8"/>
    <property type="match status" value="1"/>
</dbReference>
<dbReference type="InterPro" id="IPR000209">
    <property type="entry name" value="Peptidase_S8/S53_dom"/>
</dbReference>
<dbReference type="EMBL" id="BQKI01000018">
    <property type="protein sequence ID" value="GJN11236.1"/>
    <property type="molecule type" value="Genomic_DNA"/>
</dbReference>
<evidence type="ECO:0000259" key="8">
    <source>
        <dbReference type="Pfam" id="PF00082"/>
    </source>
</evidence>
<reference evidence="9" key="2">
    <citation type="submission" date="2021-12" db="EMBL/GenBank/DDBJ databases">
        <title>Resequencing data analysis of finger millet.</title>
        <authorList>
            <person name="Hatakeyama M."/>
            <person name="Aluri S."/>
            <person name="Balachadran M.T."/>
            <person name="Sivarajan S.R."/>
            <person name="Poveda L."/>
            <person name="Shimizu-Inatsugi R."/>
            <person name="Schlapbach R."/>
            <person name="Sreeman S.M."/>
            <person name="Shimizu K.K."/>
        </authorList>
    </citation>
    <scope>NUCLEOTIDE SEQUENCE</scope>
</reference>
<keyword evidence="3" id="KW-0732">Signal</keyword>
<evidence type="ECO:0000256" key="6">
    <source>
        <dbReference type="PROSITE-ProRule" id="PRU01240"/>
    </source>
</evidence>
<evidence type="ECO:0000256" key="2">
    <source>
        <dbReference type="ARBA" id="ARBA00022670"/>
    </source>
</evidence>
<comment type="similarity">
    <text evidence="1 6">Belongs to the peptidase S8 family.</text>
</comment>
<keyword evidence="5" id="KW-0720">Serine protease</keyword>
<comment type="caution">
    <text evidence="6">Lacks conserved residue(s) required for the propagation of feature annotation.</text>
</comment>
<evidence type="ECO:0000313" key="10">
    <source>
        <dbReference type="Proteomes" id="UP001054889"/>
    </source>
</evidence>
<dbReference type="Gene3D" id="3.40.50.200">
    <property type="entry name" value="Peptidase S8/S53 domain"/>
    <property type="match status" value="1"/>
</dbReference>
<dbReference type="InterPro" id="IPR036852">
    <property type="entry name" value="Peptidase_S8/S53_dom_sf"/>
</dbReference>
<dbReference type="GO" id="GO:0004252">
    <property type="term" value="F:serine-type endopeptidase activity"/>
    <property type="evidence" value="ECO:0007669"/>
    <property type="project" value="InterPro"/>
</dbReference>
<proteinExistence type="inferred from homology"/>